<evidence type="ECO:0000313" key="3">
    <source>
        <dbReference type="Proteomes" id="UP000016936"/>
    </source>
</evidence>
<keyword evidence="3" id="KW-1185">Reference proteome</keyword>
<dbReference type="Proteomes" id="UP000016936">
    <property type="component" value="Unassembled WGS sequence"/>
</dbReference>
<keyword evidence="1" id="KW-0812">Transmembrane</keyword>
<dbReference type="AlphaFoldDB" id="M2TJU8"/>
<reference evidence="3" key="2">
    <citation type="journal article" date="2013" name="PLoS Genet.">
        <title>Comparative genome structure, secondary metabolite, and effector coding capacity across Cochliobolus pathogens.</title>
        <authorList>
            <person name="Condon B.J."/>
            <person name="Leng Y."/>
            <person name="Wu D."/>
            <person name="Bushley K.E."/>
            <person name="Ohm R.A."/>
            <person name="Otillar R."/>
            <person name="Martin J."/>
            <person name="Schackwitz W."/>
            <person name="Grimwood J."/>
            <person name="MohdZainudin N."/>
            <person name="Xue C."/>
            <person name="Wang R."/>
            <person name="Manning V.A."/>
            <person name="Dhillon B."/>
            <person name="Tu Z.J."/>
            <person name="Steffenson B.J."/>
            <person name="Salamov A."/>
            <person name="Sun H."/>
            <person name="Lowry S."/>
            <person name="LaButti K."/>
            <person name="Han J."/>
            <person name="Copeland A."/>
            <person name="Lindquist E."/>
            <person name="Barry K."/>
            <person name="Schmutz J."/>
            <person name="Baker S.E."/>
            <person name="Ciuffetti L.M."/>
            <person name="Grigoriev I.V."/>
            <person name="Zhong S."/>
            <person name="Turgeon B.G."/>
        </authorList>
    </citation>
    <scope>NUCLEOTIDE SEQUENCE [LARGE SCALE GENOMIC DNA]</scope>
    <source>
        <strain evidence="3">C5 / ATCC 48332 / race O</strain>
    </source>
</reference>
<feature type="transmembrane region" description="Helical" evidence="1">
    <location>
        <begin position="199"/>
        <end position="223"/>
    </location>
</feature>
<evidence type="ECO:0000256" key="1">
    <source>
        <dbReference type="SAM" id="Phobius"/>
    </source>
</evidence>
<evidence type="ECO:0000313" key="2">
    <source>
        <dbReference type="EMBL" id="EMD86754.1"/>
    </source>
</evidence>
<keyword evidence="1" id="KW-1133">Transmembrane helix</keyword>
<keyword evidence="1" id="KW-0472">Membrane</keyword>
<organism evidence="2 3">
    <name type="scientific">Cochliobolus heterostrophus (strain C5 / ATCC 48332 / race O)</name>
    <name type="common">Southern corn leaf blight fungus</name>
    <name type="synonym">Bipolaris maydis</name>
    <dbReference type="NCBI Taxonomy" id="701091"/>
    <lineage>
        <taxon>Eukaryota</taxon>
        <taxon>Fungi</taxon>
        <taxon>Dikarya</taxon>
        <taxon>Ascomycota</taxon>
        <taxon>Pezizomycotina</taxon>
        <taxon>Dothideomycetes</taxon>
        <taxon>Pleosporomycetidae</taxon>
        <taxon>Pleosporales</taxon>
        <taxon>Pleosporineae</taxon>
        <taxon>Pleosporaceae</taxon>
        <taxon>Bipolaris</taxon>
    </lineage>
</organism>
<accession>M2TJU8</accession>
<protein>
    <submittedName>
        <fullName evidence="2">Uncharacterized protein</fullName>
    </submittedName>
</protein>
<feature type="transmembrane region" description="Helical" evidence="1">
    <location>
        <begin position="12"/>
        <end position="34"/>
    </location>
</feature>
<feature type="transmembrane region" description="Helical" evidence="1">
    <location>
        <begin position="160"/>
        <end position="187"/>
    </location>
</feature>
<reference evidence="2 3" key="1">
    <citation type="journal article" date="2012" name="PLoS Pathog.">
        <title>Diverse lifestyles and strategies of plant pathogenesis encoded in the genomes of eighteen Dothideomycetes fungi.</title>
        <authorList>
            <person name="Ohm R.A."/>
            <person name="Feau N."/>
            <person name="Henrissat B."/>
            <person name="Schoch C.L."/>
            <person name="Horwitz B.A."/>
            <person name="Barry K.W."/>
            <person name="Condon B.J."/>
            <person name="Copeland A.C."/>
            <person name="Dhillon B."/>
            <person name="Glaser F."/>
            <person name="Hesse C.N."/>
            <person name="Kosti I."/>
            <person name="LaButti K."/>
            <person name="Lindquist E.A."/>
            <person name="Lucas S."/>
            <person name="Salamov A.A."/>
            <person name="Bradshaw R.E."/>
            <person name="Ciuffetti L."/>
            <person name="Hamelin R.C."/>
            <person name="Kema G.H.J."/>
            <person name="Lawrence C."/>
            <person name="Scott J.A."/>
            <person name="Spatafora J.W."/>
            <person name="Turgeon B.G."/>
            <person name="de Wit P.J.G.M."/>
            <person name="Zhong S."/>
            <person name="Goodwin S.B."/>
            <person name="Grigoriev I.V."/>
        </authorList>
    </citation>
    <scope>NUCLEOTIDE SEQUENCE [LARGE SCALE GENOMIC DNA]</scope>
    <source>
        <strain evidence="3">C5 / ATCC 48332 / race O</strain>
    </source>
</reference>
<name>M2TJU8_COCH5</name>
<sequence length="231" mass="25542">MSFRVCIRNWRILLRIALVLLAFLLCLFCVLAGIRPNWFSELYLVRITAFHDALENLVHTIPVFDEVLDAGLDKILEKTDVPRAISIYAASYCSLSSEVEGEATSDCFVHKSTFFDVAAGLRVYIAILYLLGATSSVASLVFLSRLLWKDNPRYRNWAALFTLVAMGAALFASLITSMLACAVYMIFSGNLPKSLLSVTVSPSFLVSTWVAVACLTLVLSTILPRTLSQID</sequence>
<dbReference type="HOGENOM" id="CLU_1199697_0_0_1"/>
<gene>
    <name evidence="2" type="ORF">COCHEDRAFT_1034520</name>
</gene>
<proteinExistence type="predicted"/>
<dbReference type="EMBL" id="KB445584">
    <property type="protein sequence ID" value="EMD86754.1"/>
    <property type="molecule type" value="Genomic_DNA"/>
</dbReference>
<feature type="transmembrane region" description="Helical" evidence="1">
    <location>
        <begin position="123"/>
        <end position="148"/>
    </location>
</feature>